<protein>
    <submittedName>
        <fullName evidence="2">Uncharacterized protein</fullName>
    </submittedName>
</protein>
<evidence type="ECO:0000313" key="2">
    <source>
        <dbReference type="EMBL" id="KAC9754812.1"/>
    </source>
</evidence>
<organism evidence="2 3">
    <name type="scientific">Mikania micrantha</name>
    <name type="common">bitter vine</name>
    <dbReference type="NCBI Taxonomy" id="192012"/>
    <lineage>
        <taxon>Eukaryota</taxon>
        <taxon>Viridiplantae</taxon>
        <taxon>Streptophyta</taxon>
        <taxon>Embryophyta</taxon>
        <taxon>Tracheophyta</taxon>
        <taxon>Spermatophyta</taxon>
        <taxon>Magnoliopsida</taxon>
        <taxon>eudicotyledons</taxon>
        <taxon>Gunneridae</taxon>
        <taxon>Pentapetalae</taxon>
        <taxon>asterids</taxon>
        <taxon>campanulids</taxon>
        <taxon>Asterales</taxon>
        <taxon>Asteraceae</taxon>
        <taxon>Asteroideae</taxon>
        <taxon>Heliantheae alliance</taxon>
        <taxon>Eupatorieae</taxon>
        <taxon>Mikania</taxon>
    </lineage>
</organism>
<gene>
    <name evidence="2" type="ORF">E3N88_45300</name>
</gene>
<sequence length="109" mass="11410">MHVQLKGKPFLLVVCTKWGHQDCGHLLSNDSSQFLYDGVIEIGGVISIVGVGVGVIGVCVDIFGIGGVIAIVVNARVFGIVDIGVVGVVGNIATGRHDSTRVQNEKDQK</sequence>
<keyword evidence="1" id="KW-0472">Membrane</keyword>
<keyword evidence="1" id="KW-0812">Transmembrane</keyword>
<dbReference type="EMBL" id="SZYD01002265">
    <property type="protein sequence ID" value="KAC9754812.1"/>
    <property type="molecule type" value="Genomic_DNA"/>
</dbReference>
<evidence type="ECO:0000313" key="3">
    <source>
        <dbReference type="Proteomes" id="UP000326396"/>
    </source>
</evidence>
<name>A0A5N6L9I6_9ASTR</name>
<feature type="transmembrane region" description="Helical" evidence="1">
    <location>
        <begin position="45"/>
        <end position="73"/>
    </location>
</feature>
<proteinExistence type="predicted"/>
<dbReference type="AlphaFoldDB" id="A0A5N6L9I6"/>
<evidence type="ECO:0000256" key="1">
    <source>
        <dbReference type="SAM" id="Phobius"/>
    </source>
</evidence>
<keyword evidence="3" id="KW-1185">Reference proteome</keyword>
<comment type="caution">
    <text evidence="2">The sequence shown here is derived from an EMBL/GenBank/DDBJ whole genome shotgun (WGS) entry which is preliminary data.</text>
</comment>
<reference evidence="2 3" key="1">
    <citation type="submission" date="2019-05" db="EMBL/GenBank/DDBJ databases">
        <title>Mikania micrantha, genome provides insights into the molecular mechanism of rapid growth.</title>
        <authorList>
            <person name="Liu B."/>
        </authorList>
    </citation>
    <scope>NUCLEOTIDE SEQUENCE [LARGE SCALE GENOMIC DNA]</scope>
    <source>
        <strain evidence="2">NLD-2019</strain>
        <tissue evidence="2">Leaf</tissue>
    </source>
</reference>
<dbReference type="Proteomes" id="UP000326396">
    <property type="component" value="Unassembled WGS sequence"/>
</dbReference>
<accession>A0A5N6L9I6</accession>
<keyword evidence="1" id="KW-1133">Transmembrane helix</keyword>